<feature type="domain" description="WW" evidence="1">
    <location>
        <begin position="572"/>
        <end position="609"/>
    </location>
</feature>
<evidence type="ECO:0000259" key="1">
    <source>
        <dbReference type="PROSITE" id="PS50020"/>
    </source>
</evidence>
<dbReference type="GeneID" id="9666701"/>
<dbReference type="STRING" id="660122.C7ZR91"/>
<dbReference type="InterPro" id="IPR010730">
    <property type="entry name" value="HET"/>
</dbReference>
<dbReference type="InterPro" id="IPR052895">
    <property type="entry name" value="HetReg/Transcr_Mod"/>
</dbReference>
<dbReference type="EMBL" id="GG699046">
    <property type="protein sequence ID" value="EEU33466.1"/>
    <property type="molecule type" value="Genomic_DNA"/>
</dbReference>
<dbReference type="HOGENOM" id="CLU_004184_7_4_1"/>
<organism evidence="2 3">
    <name type="scientific">Fusarium vanettenii (strain ATCC MYA-4622 / CBS 123669 / FGSC 9596 / NRRL 45880 / 77-13-4)</name>
    <name type="common">Fusarium solani subsp. pisi</name>
    <dbReference type="NCBI Taxonomy" id="660122"/>
    <lineage>
        <taxon>Eukaryota</taxon>
        <taxon>Fungi</taxon>
        <taxon>Dikarya</taxon>
        <taxon>Ascomycota</taxon>
        <taxon>Pezizomycotina</taxon>
        <taxon>Sordariomycetes</taxon>
        <taxon>Hypocreomycetidae</taxon>
        <taxon>Hypocreales</taxon>
        <taxon>Nectriaceae</taxon>
        <taxon>Fusarium</taxon>
        <taxon>Fusarium solani species complex</taxon>
        <taxon>Fusarium vanettenii</taxon>
    </lineage>
</organism>
<dbReference type="PANTHER" id="PTHR24148">
    <property type="entry name" value="ANKYRIN REPEAT DOMAIN-CONTAINING PROTEIN 39 HOMOLOG-RELATED"/>
    <property type="match status" value="1"/>
</dbReference>
<reference evidence="2 3" key="1">
    <citation type="journal article" date="2009" name="PLoS Genet.">
        <title>The genome of Nectria haematococca: contribution of supernumerary chromosomes to gene expansion.</title>
        <authorList>
            <person name="Coleman J.J."/>
            <person name="Rounsley S.D."/>
            <person name="Rodriguez-Carres M."/>
            <person name="Kuo A."/>
            <person name="Wasmann C.C."/>
            <person name="Grimwood J."/>
            <person name="Schmutz J."/>
            <person name="Taga M."/>
            <person name="White G.J."/>
            <person name="Zhou S."/>
            <person name="Schwartz D.C."/>
            <person name="Freitag M."/>
            <person name="Ma L.J."/>
            <person name="Danchin E.G."/>
            <person name="Henrissat B."/>
            <person name="Coutinho P.M."/>
            <person name="Nelson D.R."/>
            <person name="Straney D."/>
            <person name="Napoli C.A."/>
            <person name="Barker B.M."/>
            <person name="Gribskov M."/>
            <person name="Rep M."/>
            <person name="Kroken S."/>
            <person name="Molnar I."/>
            <person name="Rensing C."/>
            <person name="Kennell J.C."/>
            <person name="Zamora J."/>
            <person name="Farman M.L."/>
            <person name="Selker E.U."/>
            <person name="Salamov A."/>
            <person name="Shapiro H."/>
            <person name="Pangilinan J."/>
            <person name="Lindquist E."/>
            <person name="Lamers C."/>
            <person name="Grigoriev I.V."/>
            <person name="Geiser D.M."/>
            <person name="Covert S.F."/>
            <person name="Temporini E."/>
            <person name="Vanetten H.D."/>
        </authorList>
    </citation>
    <scope>NUCLEOTIDE SEQUENCE [LARGE SCALE GENOMIC DNA]</scope>
    <source>
        <strain evidence="3">ATCC MYA-4622 / CBS 123669 / FGSC 9596 / NRRL 45880 / 77-13-4</strain>
    </source>
</reference>
<protein>
    <recommendedName>
        <fullName evidence="1">WW domain-containing protein</fullName>
    </recommendedName>
</protein>
<dbReference type="VEuPathDB" id="FungiDB:NECHADRAFT_98482"/>
<keyword evidence="3" id="KW-1185">Reference proteome</keyword>
<dbReference type="PANTHER" id="PTHR24148:SF82">
    <property type="entry name" value="HETEROKARYON INCOMPATIBILITY DOMAIN-CONTAINING PROTEIN"/>
    <property type="match status" value="1"/>
</dbReference>
<dbReference type="Pfam" id="PF26639">
    <property type="entry name" value="Het-6_barrel"/>
    <property type="match status" value="1"/>
</dbReference>
<dbReference type="PROSITE" id="PS50020">
    <property type="entry name" value="WW_DOMAIN_2"/>
    <property type="match status" value="1"/>
</dbReference>
<dbReference type="AlphaFoldDB" id="C7ZR91"/>
<dbReference type="RefSeq" id="XP_003039179.1">
    <property type="nucleotide sequence ID" value="XM_003039133.1"/>
</dbReference>
<sequence>MLPYQYRPLDTTTNELRLVTLLPDLVDKPLRLNITHTQFKLLQPTERPPPRQGLDEIRRTLPEGWDVDEALEGRLLFFRPGKLESSVSWQHPDPLYAKEFADDAGNALRCLRLPDGPRTLWIDAICINQTDLGERSAQVGRMCDVYSLASRVIIWLGPAADDSTLAVTSLGRLGAQVEYLRGGLMCPSPGCTQPNWYKSDYEIPFDLATWESIHRLISRPWFTRLWIIQEAQLASEKSVVQCGGDQVPWPVLRRAIICLFLKKSGPPTGMVRQLRYAMDCTQFLRGMSVDRLLQMSSFRACSDPRDKIYGMLSVMPPNFTARIRADYSLSVEAVYSDVFLSYTRHFKRLTLLQQCSRIDAAWPSWVPFWKEPLNVMNTTDRAFRASGLSSAHFQQRGSTLQVVNARFGDVLTAEEVHLGPDPSLQDIINYLSQMGIERLDSSRYVAGGSVYDAYLQSLSAAALQDRFEQPSVYSTLQEWKDEIAELRNAPRGAVKLSRQTIAVLGNLRTHSVVTLEGGYVGLAKRAVQAGDRIAIILGCAVPMALRPTSTGAFQVLGPCFVHGIMDGEALLGPLPSGWTVKASYGEDGLLRPVYHNSHTDTACVDDPRLDSRALPSHWEPIEWTRTRDDPIACTKYRNGTTGEEINCDPRLLPDALSARGVRCEAIDLI</sequence>
<dbReference type="InParanoid" id="C7ZR91"/>
<accession>C7ZR91</accession>
<dbReference type="InterPro" id="IPR001202">
    <property type="entry name" value="WW_dom"/>
</dbReference>
<evidence type="ECO:0000313" key="3">
    <source>
        <dbReference type="Proteomes" id="UP000005206"/>
    </source>
</evidence>
<dbReference type="OMA" id="FERLWIT"/>
<proteinExistence type="predicted"/>
<dbReference type="KEGG" id="nhe:NECHADRAFT_98482"/>
<dbReference type="Proteomes" id="UP000005206">
    <property type="component" value="Unassembled WGS sequence"/>
</dbReference>
<dbReference type="OrthoDB" id="4850726at2759"/>
<name>C7ZR91_FUSV7</name>
<dbReference type="eggNOG" id="ENOG502SHD2">
    <property type="taxonomic scope" value="Eukaryota"/>
</dbReference>
<dbReference type="Pfam" id="PF06985">
    <property type="entry name" value="HET"/>
    <property type="match status" value="1"/>
</dbReference>
<gene>
    <name evidence="2" type="ORF">NECHADRAFT_98482</name>
</gene>
<evidence type="ECO:0000313" key="2">
    <source>
        <dbReference type="EMBL" id="EEU33466.1"/>
    </source>
</evidence>